<feature type="domain" description="SHSP" evidence="4">
    <location>
        <begin position="23"/>
        <end position="138"/>
    </location>
</feature>
<comment type="caution">
    <text evidence="5">The sequence shown here is derived from an EMBL/GenBank/DDBJ whole genome shotgun (WGS) entry which is preliminary data.</text>
</comment>
<evidence type="ECO:0000259" key="4">
    <source>
        <dbReference type="PROSITE" id="PS01031"/>
    </source>
</evidence>
<feature type="compositionally biased region" description="Polar residues" evidence="3">
    <location>
        <begin position="1"/>
        <end position="19"/>
    </location>
</feature>
<dbReference type="InterPro" id="IPR002068">
    <property type="entry name" value="A-crystallin/Hsp20_dom"/>
</dbReference>
<sequence length="206" mass="22151">MSQETTTQVTQSKPSTPGAETTRGRPVVAPPVDIYENQEQYLVLADLPGVKNDDVQIRFEEGELTIRATRADNGNGNGNGNGESAEFTAADYVRRFSIPETVDASKIDAKLHAGGARAHPAQGLPRQAAPDRGQVGLVAPLPSRVRAKGGSRREAHPERRAGSGLRASRRCGSTVTWCPRHVLKDMFEVGRGARSTGGWRRDMPAA</sequence>
<accession>A0ABT5DTF4</accession>
<dbReference type="SUPFAM" id="SSF49764">
    <property type="entry name" value="HSP20-like chaperones"/>
    <property type="match status" value="1"/>
</dbReference>
<comment type="similarity">
    <text evidence="1 2">Belongs to the small heat shock protein (HSP20) family.</text>
</comment>
<reference evidence="5 6" key="1">
    <citation type="submission" date="2022-11" db="EMBL/GenBank/DDBJ databases">
        <title>Minimal conservation of predation-associated metabolite biosynthetic gene clusters underscores biosynthetic potential of Myxococcota including descriptions for ten novel species: Archangium lansinium sp. nov., Myxococcus landrumus sp. nov., Nannocystis bai.</title>
        <authorList>
            <person name="Ahearne A."/>
            <person name="Stevens C."/>
            <person name="Dowd S."/>
        </authorList>
    </citation>
    <scope>NUCLEOTIDE SEQUENCE [LARGE SCALE GENOMIC DNA]</scope>
    <source>
        <strain evidence="5 6">BB15-2</strain>
    </source>
</reference>
<evidence type="ECO:0000256" key="1">
    <source>
        <dbReference type="PROSITE-ProRule" id="PRU00285"/>
    </source>
</evidence>
<dbReference type="CDD" id="cd06464">
    <property type="entry name" value="ACD_sHsps-like"/>
    <property type="match status" value="1"/>
</dbReference>
<keyword evidence="6" id="KW-1185">Reference proteome</keyword>
<protein>
    <submittedName>
        <fullName evidence="5">Hsp20/alpha crystallin family protein</fullName>
    </submittedName>
</protein>
<dbReference type="Pfam" id="PF00011">
    <property type="entry name" value="HSP20"/>
    <property type="match status" value="1"/>
</dbReference>
<dbReference type="Proteomes" id="UP001221686">
    <property type="component" value="Unassembled WGS sequence"/>
</dbReference>
<dbReference type="InterPro" id="IPR031107">
    <property type="entry name" value="Small_HSP"/>
</dbReference>
<name>A0ABT5DTF4_9BACT</name>
<dbReference type="RefSeq" id="WP_272085406.1">
    <property type="nucleotide sequence ID" value="NZ_JAQNDL010000001.1"/>
</dbReference>
<gene>
    <name evidence="5" type="ORF">POL25_08450</name>
</gene>
<evidence type="ECO:0000313" key="5">
    <source>
        <dbReference type="EMBL" id="MDC0716918.1"/>
    </source>
</evidence>
<dbReference type="InterPro" id="IPR008978">
    <property type="entry name" value="HSP20-like_chaperone"/>
</dbReference>
<dbReference type="Gene3D" id="2.60.40.790">
    <property type="match status" value="1"/>
</dbReference>
<evidence type="ECO:0000313" key="6">
    <source>
        <dbReference type="Proteomes" id="UP001221686"/>
    </source>
</evidence>
<feature type="region of interest" description="Disordered" evidence="3">
    <location>
        <begin position="145"/>
        <end position="170"/>
    </location>
</feature>
<dbReference type="PROSITE" id="PS01031">
    <property type="entry name" value="SHSP"/>
    <property type="match status" value="1"/>
</dbReference>
<proteinExistence type="inferred from homology"/>
<dbReference type="PANTHER" id="PTHR11527">
    <property type="entry name" value="HEAT-SHOCK PROTEIN 20 FAMILY MEMBER"/>
    <property type="match status" value="1"/>
</dbReference>
<feature type="compositionally biased region" description="Basic and acidic residues" evidence="3">
    <location>
        <begin position="151"/>
        <end position="161"/>
    </location>
</feature>
<evidence type="ECO:0000256" key="3">
    <source>
        <dbReference type="SAM" id="MobiDB-lite"/>
    </source>
</evidence>
<dbReference type="EMBL" id="JAQNDL010000001">
    <property type="protein sequence ID" value="MDC0716918.1"/>
    <property type="molecule type" value="Genomic_DNA"/>
</dbReference>
<evidence type="ECO:0000256" key="2">
    <source>
        <dbReference type="RuleBase" id="RU003616"/>
    </source>
</evidence>
<feature type="region of interest" description="Disordered" evidence="3">
    <location>
        <begin position="1"/>
        <end position="27"/>
    </location>
</feature>
<organism evidence="5 6">
    <name type="scientific">Nannocystis bainbridge</name>
    <dbReference type="NCBI Taxonomy" id="2995303"/>
    <lineage>
        <taxon>Bacteria</taxon>
        <taxon>Pseudomonadati</taxon>
        <taxon>Myxococcota</taxon>
        <taxon>Polyangia</taxon>
        <taxon>Nannocystales</taxon>
        <taxon>Nannocystaceae</taxon>
        <taxon>Nannocystis</taxon>
    </lineage>
</organism>